<sequence length="159" mass="17556">MRSSVARASFPTSPRCSSGLRSRGRKASILKEQNTSTGRSRVTTNESEPPSAQLCSDPLDFDHGLWISKQRATNETENRSCATGAAAANCRKNFRTWRRRSSNSAWERLPVVLLWKAQRVIALVVASTSFQDAHAFANPAERRRREEDGLVSDLHGAAG</sequence>
<dbReference type="Proteomes" id="UP001497512">
    <property type="component" value="Chromosome 12"/>
</dbReference>
<evidence type="ECO:0000313" key="3">
    <source>
        <dbReference type="Proteomes" id="UP001497512"/>
    </source>
</evidence>
<feature type="compositionally biased region" description="Polar residues" evidence="1">
    <location>
        <begin position="31"/>
        <end position="53"/>
    </location>
</feature>
<protein>
    <submittedName>
        <fullName evidence="2">Uncharacterized protein</fullName>
    </submittedName>
</protein>
<evidence type="ECO:0000313" key="2">
    <source>
        <dbReference type="EMBL" id="CAK9198121.1"/>
    </source>
</evidence>
<evidence type="ECO:0000256" key="1">
    <source>
        <dbReference type="SAM" id="MobiDB-lite"/>
    </source>
</evidence>
<proteinExistence type="predicted"/>
<keyword evidence="3" id="KW-1185">Reference proteome</keyword>
<reference evidence="2" key="1">
    <citation type="submission" date="2024-02" db="EMBL/GenBank/DDBJ databases">
        <authorList>
            <consortium name="ELIXIR-Norway"/>
            <consortium name="Elixir Norway"/>
        </authorList>
    </citation>
    <scope>NUCLEOTIDE SEQUENCE</scope>
</reference>
<feature type="region of interest" description="Disordered" evidence="1">
    <location>
        <begin position="1"/>
        <end position="53"/>
    </location>
</feature>
<feature type="region of interest" description="Disordered" evidence="1">
    <location>
        <begin position="139"/>
        <end position="159"/>
    </location>
</feature>
<organism evidence="2 3">
    <name type="scientific">Sphagnum troendelagicum</name>
    <dbReference type="NCBI Taxonomy" id="128251"/>
    <lineage>
        <taxon>Eukaryota</taxon>
        <taxon>Viridiplantae</taxon>
        <taxon>Streptophyta</taxon>
        <taxon>Embryophyta</taxon>
        <taxon>Bryophyta</taxon>
        <taxon>Sphagnophytina</taxon>
        <taxon>Sphagnopsida</taxon>
        <taxon>Sphagnales</taxon>
        <taxon>Sphagnaceae</taxon>
        <taxon>Sphagnum</taxon>
    </lineage>
</organism>
<feature type="compositionally biased region" description="Polar residues" evidence="1">
    <location>
        <begin position="10"/>
        <end position="20"/>
    </location>
</feature>
<name>A0ABP0TK52_9BRYO</name>
<accession>A0ABP0TK52</accession>
<dbReference type="EMBL" id="OZ019904">
    <property type="protein sequence ID" value="CAK9198121.1"/>
    <property type="molecule type" value="Genomic_DNA"/>
</dbReference>
<gene>
    <name evidence="2" type="ORF">CSSPTR1EN2_LOCUS4278</name>
</gene>